<dbReference type="Proteomes" id="UP000515308">
    <property type="component" value="Chromosome PVLDE_07"/>
</dbReference>
<feature type="compositionally biased region" description="Polar residues" evidence="1">
    <location>
        <begin position="479"/>
        <end position="489"/>
    </location>
</feature>
<organism evidence="3 4">
    <name type="scientific">Plasmodium vinckei lentum</name>
    <dbReference type="NCBI Taxonomy" id="138297"/>
    <lineage>
        <taxon>Eukaryota</taxon>
        <taxon>Sar</taxon>
        <taxon>Alveolata</taxon>
        <taxon>Apicomplexa</taxon>
        <taxon>Aconoidasida</taxon>
        <taxon>Haemosporida</taxon>
        <taxon>Plasmodiidae</taxon>
        <taxon>Plasmodium</taxon>
        <taxon>Plasmodium (Vinckeia)</taxon>
    </lineage>
</organism>
<feature type="region of interest" description="Disordered" evidence="1">
    <location>
        <begin position="262"/>
        <end position="514"/>
    </location>
</feature>
<feature type="compositionally biased region" description="Low complexity" evidence="1">
    <location>
        <begin position="670"/>
        <end position="682"/>
    </location>
</feature>
<feature type="compositionally biased region" description="Pro residues" evidence="1">
    <location>
        <begin position="655"/>
        <end position="665"/>
    </location>
</feature>
<evidence type="ECO:0000313" key="3">
    <source>
        <dbReference type="EMBL" id="CAD2088794.1"/>
    </source>
</evidence>
<evidence type="ECO:0000313" key="4">
    <source>
        <dbReference type="Proteomes" id="UP000515308"/>
    </source>
</evidence>
<proteinExistence type="predicted"/>
<dbReference type="VEuPathDB" id="PlasmoDB:PVLDE_0700330"/>
<name>A0A6V7S0H9_PLAVN</name>
<feature type="region of interest" description="Disordered" evidence="1">
    <location>
        <begin position="582"/>
        <end position="682"/>
    </location>
</feature>
<keyword evidence="2" id="KW-0812">Transmembrane</keyword>
<dbReference type="EMBL" id="LR865369">
    <property type="protein sequence ID" value="CAD2088794.1"/>
    <property type="molecule type" value="Genomic_DNA"/>
</dbReference>
<feature type="transmembrane region" description="Helical" evidence="2">
    <location>
        <begin position="749"/>
        <end position="768"/>
    </location>
</feature>
<evidence type="ECO:0000256" key="1">
    <source>
        <dbReference type="SAM" id="MobiDB-lite"/>
    </source>
</evidence>
<reference evidence="3 4" key="1">
    <citation type="submission" date="2020-08" db="EMBL/GenBank/DDBJ databases">
        <authorList>
            <person name="Ramaprasad A."/>
        </authorList>
    </citation>
    <scope>NUCLEOTIDE SEQUENCE [LARGE SCALE GENOMIC DNA]</scope>
</reference>
<gene>
    <name evidence="3" type="ORF">PVLDE_0700330</name>
</gene>
<feature type="compositionally biased region" description="Low complexity" evidence="1">
    <location>
        <begin position="419"/>
        <end position="440"/>
    </location>
</feature>
<feature type="compositionally biased region" description="Polar residues" evidence="1">
    <location>
        <begin position="593"/>
        <end position="610"/>
    </location>
</feature>
<feature type="compositionally biased region" description="Basic and acidic residues" evidence="1">
    <location>
        <begin position="278"/>
        <end position="292"/>
    </location>
</feature>
<feature type="compositionally biased region" description="Polar residues" evidence="1">
    <location>
        <begin position="324"/>
        <end position="363"/>
    </location>
</feature>
<protein>
    <submittedName>
        <fullName evidence="3">PIR protein CIR protein</fullName>
    </submittedName>
</protein>
<feature type="compositionally biased region" description="Gly residues" evidence="1">
    <location>
        <begin position="375"/>
        <end position="390"/>
    </location>
</feature>
<dbReference type="InterPro" id="IPR006477">
    <property type="entry name" value="Yir_bir_cir"/>
</dbReference>
<evidence type="ECO:0000256" key="2">
    <source>
        <dbReference type="SAM" id="Phobius"/>
    </source>
</evidence>
<accession>A0A6V7S0H9</accession>
<sequence>MNDKTCDLLNEVDEYFNNRGINERKFNNSKKLHSYCPRQNKCRNDYERINALGSYLFNEIREINKDFKGATSDKRYIEVFMMWLGDKLFKIENDYKTTLEEYYKNNLEKSMGNFNYWEAIDSKKLYKRATIKKMNELYNLLSHICKLIIGYNTYIQNPQKSNRNRLGNYSAQCISHYRAIISSANGCKPYLQLLDSLKMIYENFRMYQIDYNNNIKESDKKLLLNRIQHLTKFKGVNQYLLGVNAKPSFDDTECIEVKSKDEQIGEKNLSKKSQNKLKGTEPTKKTDTEPQKKSPPSTPQGKQTLPTPRVQPQPQPQQVAPVQSADTQQSDSPTPPSQDGSSLQPSKTGETHQNGQGGTSSESGDGKKNINPGLGNHGGSGTQVGTGGGKRSSNTGKGDPVNVPGGGQGSGSSNGKGSQGIPSSGASDGQGSQGITSSKSGGAGGGPGASKSGQKASESSKGNKDNGTNDGANGGGSTKGDQGNPSVGSNGQGDKSGGSSDPASSTSGGSFDLWSPFREFLLNGTEIYNKTFQFIKESQQRLNDAKDQISNAYDNTVNNLKSAYSVSSSYFSDIISNISSQFNQFGTPPKPGNSGNSMSQNNDQSQKNGGSSSPPTKDPPPKDPHPNSPSTPSKDPLPTTPNDPSKGPSPNSLPASPPNPPPDPPKVSLQQNQSPPQSQSIIQKPAQVKQTNHQKIGQLVKSLSSDIILKKPWNIFPTTWNGSGDCKPEIKFMNATLVCCTSEQCSLTGIPVILVLVPIILLIAYKYLSFGSSKKSEKKNMKRVINFHDGNRKTKIIISSNNRNKDLKPVINLVDGKKNSLLNIYKIIQADPMPFINLFFLLIFFVYKRKRDTIE</sequence>
<keyword evidence="2" id="KW-0472">Membrane</keyword>
<keyword evidence="2" id="KW-1133">Transmembrane helix</keyword>
<feature type="compositionally biased region" description="Low complexity" evidence="1">
    <location>
        <begin position="497"/>
        <end position="510"/>
    </location>
</feature>
<dbReference type="Pfam" id="PF06022">
    <property type="entry name" value="Cir_Bir_Yir"/>
    <property type="match status" value="1"/>
</dbReference>
<dbReference type="AlphaFoldDB" id="A0A6V7S0H9"/>
<feature type="compositionally biased region" description="Gly residues" evidence="1">
    <location>
        <begin position="404"/>
        <end position="418"/>
    </location>
</feature>